<keyword evidence="3" id="KW-1185">Reference proteome</keyword>
<gene>
    <name evidence="2" type="ORF">BP5796_03681</name>
</gene>
<dbReference type="SUPFAM" id="SSF54427">
    <property type="entry name" value="NTF2-like"/>
    <property type="match status" value="1"/>
</dbReference>
<organism evidence="2 3">
    <name type="scientific">Coleophoma crateriformis</name>
    <dbReference type="NCBI Taxonomy" id="565419"/>
    <lineage>
        <taxon>Eukaryota</taxon>
        <taxon>Fungi</taxon>
        <taxon>Dikarya</taxon>
        <taxon>Ascomycota</taxon>
        <taxon>Pezizomycotina</taxon>
        <taxon>Leotiomycetes</taxon>
        <taxon>Helotiales</taxon>
        <taxon>Dermateaceae</taxon>
        <taxon>Coleophoma</taxon>
    </lineage>
</organism>
<protein>
    <recommendedName>
        <fullName evidence="1">SnoaL-like domain-containing protein</fullName>
    </recommendedName>
</protein>
<reference evidence="2 3" key="1">
    <citation type="journal article" date="2018" name="IMA Fungus">
        <title>IMA Genome-F 9: Draft genome sequence of Annulohypoxylon stygium, Aspergillus mulundensis, Berkeleyomyces basicola (syn. Thielaviopsis basicola), Ceratocystis smalleyi, two Cercospora beticola strains, Coleophoma cylindrospora, Fusarium fracticaudum, Phialophora cf. hyalina, and Morchella septimelata.</title>
        <authorList>
            <person name="Wingfield B.D."/>
            <person name="Bills G.F."/>
            <person name="Dong Y."/>
            <person name="Huang W."/>
            <person name="Nel W.J."/>
            <person name="Swalarsk-Parry B.S."/>
            <person name="Vaghefi N."/>
            <person name="Wilken P.M."/>
            <person name="An Z."/>
            <person name="de Beer Z.W."/>
            <person name="De Vos L."/>
            <person name="Chen L."/>
            <person name="Duong T.A."/>
            <person name="Gao Y."/>
            <person name="Hammerbacher A."/>
            <person name="Kikkert J.R."/>
            <person name="Li Y."/>
            <person name="Li H."/>
            <person name="Li K."/>
            <person name="Li Q."/>
            <person name="Liu X."/>
            <person name="Ma X."/>
            <person name="Naidoo K."/>
            <person name="Pethybridge S.J."/>
            <person name="Sun J."/>
            <person name="Steenkamp E.T."/>
            <person name="van der Nest M.A."/>
            <person name="van Wyk S."/>
            <person name="Wingfield M.J."/>
            <person name="Xiong C."/>
            <person name="Yue Q."/>
            <person name="Zhang X."/>
        </authorList>
    </citation>
    <scope>NUCLEOTIDE SEQUENCE [LARGE SCALE GENOMIC DNA]</scope>
    <source>
        <strain evidence="2 3">BP5796</strain>
    </source>
</reference>
<evidence type="ECO:0000313" key="3">
    <source>
        <dbReference type="Proteomes" id="UP000256328"/>
    </source>
</evidence>
<dbReference type="InterPro" id="IPR032710">
    <property type="entry name" value="NTF2-like_dom_sf"/>
</dbReference>
<dbReference type="Gene3D" id="3.10.450.50">
    <property type="match status" value="1"/>
</dbReference>
<sequence>MSLRDQMLQTAYAYTAVHNEQTFDTLLALCSPDCVHRIGPMSIKNPDRNNDEYIRFNTEVCKRMHTYHAEIMDAVVDETSRKVVLYIHSKGTAPAGEYENEYVITLTMTDDGKKVAHQYDFMDSQTMLNWIAKVGKPARDNWGME</sequence>
<dbReference type="InterPro" id="IPR050977">
    <property type="entry name" value="Fungal_Meroterpenoid_Isomerase"/>
</dbReference>
<dbReference type="InterPro" id="IPR037401">
    <property type="entry name" value="SnoaL-like"/>
</dbReference>
<proteinExistence type="predicted"/>
<name>A0A3D8SGC6_9HELO</name>
<comment type="caution">
    <text evidence="2">The sequence shown here is derived from an EMBL/GenBank/DDBJ whole genome shotgun (WGS) entry which is preliminary data.</text>
</comment>
<evidence type="ECO:0000313" key="2">
    <source>
        <dbReference type="EMBL" id="RDW85356.1"/>
    </source>
</evidence>
<dbReference type="OrthoDB" id="3758478at2759"/>
<dbReference type="Pfam" id="PF12680">
    <property type="entry name" value="SnoaL_2"/>
    <property type="match status" value="1"/>
</dbReference>
<dbReference type="AlphaFoldDB" id="A0A3D8SGC6"/>
<dbReference type="PANTHER" id="PTHR39598">
    <property type="entry name" value="AUSTINOL SYNTHESIS PROTEIN F-RELATED"/>
    <property type="match status" value="1"/>
</dbReference>
<dbReference type="PANTHER" id="PTHR39598:SF1">
    <property type="entry name" value="AUSTINOID BIOSYNTHESIS CLUSTERS PROTEIN F-RELATED"/>
    <property type="match status" value="1"/>
</dbReference>
<feature type="domain" description="SnoaL-like" evidence="1">
    <location>
        <begin position="13"/>
        <end position="116"/>
    </location>
</feature>
<dbReference type="Proteomes" id="UP000256328">
    <property type="component" value="Unassembled WGS sequence"/>
</dbReference>
<evidence type="ECO:0000259" key="1">
    <source>
        <dbReference type="Pfam" id="PF12680"/>
    </source>
</evidence>
<dbReference type="EMBL" id="PDLN01000005">
    <property type="protein sequence ID" value="RDW85356.1"/>
    <property type="molecule type" value="Genomic_DNA"/>
</dbReference>
<accession>A0A3D8SGC6</accession>